<evidence type="ECO:0000313" key="11">
    <source>
        <dbReference type="Proteomes" id="UP001054811"/>
    </source>
</evidence>
<feature type="region of interest" description="Disordered" evidence="8">
    <location>
        <begin position="203"/>
        <end position="402"/>
    </location>
</feature>
<evidence type="ECO:0000256" key="3">
    <source>
        <dbReference type="ARBA" id="ARBA00012438"/>
    </source>
</evidence>
<proteinExistence type="predicted"/>
<dbReference type="InterPro" id="IPR059026">
    <property type="entry name" value="LpqB_N"/>
</dbReference>
<feature type="compositionally biased region" description="Low complexity" evidence="8">
    <location>
        <begin position="221"/>
        <end position="248"/>
    </location>
</feature>
<evidence type="ECO:0000256" key="2">
    <source>
        <dbReference type="ARBA" id="ARBA00004236"/>
    </source>
</evidence>
<evidence type="ECO:0000313" key="10">
    <source>
        <dbReference type="EMBL" id="UUT35705.1"/>
    </source>
</evidence>
<sequence length="823" mass="87463">MRTPLTTIRLAADMLNDRRDDFDPATARSAERCTRRCSASSSLLTDLLEISRYDAGSVELELEPTSLAHLAEDVISSMSQLAEQDGSDVRLVAPGGYSPVEMDPRRIRRIVRNLLGNAIEHGEGRPIVVTVDSNQQAVALAVRDYGMGMTEADAERVFDRFWRADPSRKRTIGGTGLGLSIALGDATLHRGTLSVWSSWAAAPTSCSPCRAGRARSRAPRRSPSTRGTTAGRWTSSDSPSRSRCTTSTRPRRTPSGEVRHDPPAPAAHRDPGPADRRRARRLGVCRAARLGPRVRRAAPGPPPRRTSPSSRRSRRTAPRPSRSCRASSTPVSARTATGRSRSCIWRRRSRASGSRARTPRSTTARRASTPSPTTARSRSPSRSGPRSTPPAPTSRPRAGASPLKFSLDQVDGEWRISAAPNGIVLGADQFTSVFHQYPLMYFDPAWRYLVPDVRWFPSSNAATRVAQTLIDGKPSPWLSQSVVSAFPDNVSMNVPSVPIQGGVAQVELSGPLLALESATLDRMQTQLQRSLASVGGVTDVSMTYGGTPLEAQGVSTASTRIDTRALVRTDKGFGFIAAQDKIEPIPGITEAMSTINPVAVDLAPDYTVAAVRTRSGVVARVPSHGPIVSLDQRTGLINPTIDPRGYIWSVPRDSPDELLAYDSAGKAIEIAGGAWSNASQVTSMTLSRDGTRLAAILTVGGQPVVEVFGIVRDADGRPKSLGDATPVAKLPAAGIDLAWLDDSTLGVIAGSGASTVEIRQVVGGPGSSMSAPEGVTAISGTTGTTVRLLGRDGTLYAQRGSNWEQAGAGIRVLGDAQGMPAQG</sequence>
<dbReference type="InterPro" id="IPR004358">
    <property type="entry name" value="Sig_transdc_His_kin-like_C"/>
</dbReference>
<dbReference type="SUPFAM" id="SSF47384">
    <property type="entry name" value="Homodimeric domain of signal transducing histidine kinase"/>
    <property type="match status" value="1"/>
</dbReference>
<dbReference type="SUPFAM" id="SSF55874">
    <property type="entry name" value="ATPase domain of HSP90 chaperone/DNA topoisomerase II/histidine kinase"/>
    <property type="match status" value="1"/>
</dbReference>
<dbReference type="Pfam" id="PF25976">
    <property type="entry name" value="LpqB_N"/>
    <property type="match status" value="1"/>
</dbReference>
<dbReference type="PRINTS" id="PR00344">
    <property type="entry name" value="BCTRLSENSOR"/>
</dbReference>
<evidence type="ECO:0000256" key="7">
    <source>
        <dbReference type="ARBA" id="ARBA00023012"/>
    </source>
</evidence>
<evidence type="ECO:0000256" key="5">
    <source>
        <dbReference type="ARBA" id="ARBA00022679"/>
    </source>
</evidence>
<comment type="subcellular location">
    <subcellularLocation>
        <location evidence="2">Cell membrane</location>
    </subcellularLocation>
</comment>
<evidence type="ECO:0000256" key="6">
    <source>
        <dbReference type="ARBA" id="ARBA00022777"/>
    </source>
</evidence>
<dbReference type="InterPro" id="IPR003661">
    <property type="entry name" value="HisK_dim/P_dom"/>
</dbReference>
<dbReference type="Proteomes" id="UP001054811">
    <property type="component" value="Chromosome"/>
</dbReference>
<reference evidence="10" key="1">
    <citation type="submission" date="2022-01" db="EMBL/GenBank/DDBJ databases">
        <title>Microbacterium eymi and Microbacterium rhizovicinus sp. nov., isolated from the rhizospheric soil of Elymus tsukushiensis, a plant native to the Dokdo Islands, Republic of Korea.</title>
        <authorList>
            <person name="Hwang Y.J."/>
        </authorList>
    </citation>
    <scope>NUCLEOTIDE SEQUENCE</scope>
    <source>
        <strain evidence="10">KUDC0405</strain>
    </source>
</reference>
<evidence type="ECO:0000256" key="8">
    <source>
        <dbReference type="SAM" id="MobiDB-lite"/>
    </source>
</evidence>
<gene>
    <name evidence="10" type="ORF">L2X98_20965</name>
</gene>
<keyword evidence="11" id="KW-1185">Reference proteome</keyword>
<dbReference type="PANTHER" id="PTHR43711:SF1">
    <property type="entry name" value="HISTIDINE KINASE 1"/>
    <property type="match status" value="1"/>
</dbReference>
<protein>
    <recommendedName>
        <fullName evidence="3">histidine kinase</fullName>
        <ecNumber evidence="3">2.7.13.3</ecNumber>
    </recommendedName>
</protein>
<dbReference type="Pfam" id="PF10646">
    <property type="entry name" value="Germane"/>
    <property type="match status" value="1"/>
</dbReference>
<dbReference type="Pfam" id="PF00512">
    <property type="entry name" value="HisKA"/>
    <property type="match status" value="1"/>
</dbReference>
<dbReference type="SMART" id="SM00909">
    <property type="entry name" value="Germane"/>
    <property type="match status" value="1"/>
</dbReference>
<dbReference type="InterPro" id="IPR019606">
    <property type="entry name" value="GerMN"/>
</dbReference>
<keyword evidence="5" id="KW-0808">Transferase</keyword>
<name>A0ABY5NKK7_9MICO</name>
<feature type="compositionally biased region" description="Low complexity" evidence="8">
    <location>
        <begin position="351"/>
        <end position="386"/>
    </location>
</feature>
<dbReference type="InterPro" id="IPR003594">
    <property type="entry name" value="HATPase_dom"/>
</dbReference>
<dbReference type="EC" id="2.7.13.3" evidence="3"/>
<dbReference type="CDD" id="cd00082">
    <property type="entry name" value="HisKA"/>
    <property type="match status" value="1"/>
</dbReference>
<feature type="compositionally biased region" description="Low complexity" evidence="8">
    <location>
        <begin position="318"/>
        <end position="330"/>
    </location>
</feature>
<feature type="compositionally biased region" description="Basic and acidic residues" evidence="8">
    <location>
        <begin position="257"/>
        <end position="276"/>
    </location>
</feature>
<keyword evidence="4" id="KW-0597">Phosphoprotein</keyword>
<keyword evidence="6" id="KW-0418">Kinase</keyword>
<comment type="catalytic activity">
    <reaction evidence="1">
        <text>ATP + protein L-histidine = ADP + protein N-phospho-L-histidine.</text>
        <dbReference type="EC" id="2.7.13.3"/>
    </reaction>
</comment>
<evidence type="ECO:0000256" key="1">
    <source>
        <dbReference type="ARBA" id="ARBA00000085"/>
    </source>
</evidence>
<dbReference type="InterPro" id="IPR036890">
    <property type="entry name" value="HATPase_C_sf"/>
</dbReference>
<feature type="domain" description="Histidine kinase" evidence="9">
    <location>
        <begin position="1"/>
        <end position="195"/>
    </location>
</feature>
<dbReference type="PROSITE" id="PS50109">
    <property type="entry name" value="HIS_KIN"/>
    <property type="match status" value="1"/>
</dbReference>
<dbReference type="Pfam" id="PF02518">
    <property type="entry name" value="HATPase_c"/>
    <property type="match status" value="1"/>
</dbReference>
<evidence type="ECO:0000256" key="4">
    <source>
        <dbReference type="ARBA" id="ARBA00022553"/>
    </source>
</evidence>
<dbReference type="PANTHER" id="PTHR43711">
    <property type="entry name" value="TWO-COMPONENT HISTIDINE KINASE"/>
    <property type="match status" value="1"/>
</dbReference>
<dbReference type="Pfam" id="PF10647">
    <property type="entry name" value="Gmad1"/>
    <property type="match status" value="1"/>
</dbReference>
<dbReference type="Gene3D" id="1.10.287.130">
    <property type="match status" value="1"/>
</dbReference>
<dbReference type="SMART" id="SM00387">
    <property type="entry name" value="HATPase_c"/>
    <property type="match status" value="1"/>
</dbReference>
<dbReference type="Gene3D" id="3.30.565.10">
    <property type="entry name" value="Histidine kinase-like ATPase, C-terminal domain"/>
    <property type="match status" value="1"/>
</dbReference>
<accession>A0ABY5NKK7</accession>
<dbReference type="InterPro" id="IPR036097">
    <property type="entry name" value="HisK_dim/P_sf"/>
</dbReference>
<keyword evidence="7" id="KW-0902">Two-component regulatory system</keyword>
<evidence type="ECO:0000259" key="9">
    <source>
        <dbReference type="PROSITE" id="PS50109"/>
    </source>
</evidence>
<dbReference type="InterPro" id="IPR005467">
    <property type="entry name" value="His_kinase_dom"/>
</dbReference>
<dbReference type="InterPro" id="IPR050736">
    <property type="entry name" value="Sensor_HK_Regulatory"/>
</dbReference>
<dbReference type="InterPro" id="IPR018910">
    <property type="entry name" value="LpqB_C"/>
</dbReference>
<dbReference type="EMBL" id="CP091139">
    <property type="protein sequence ID" value="UUT35705.1"/>
    <property type="molecule type" value="Genomic_DNA"/>
</dbReference>
<organism evidence="10 11">
    <name type="scientific">Microbacterium elymi</name>
    <dbReference type="NCBI Taxonomy" id="2909587"/>
    <lineage>
        <taxon>Bacteria</taxon>
        <taxon>Bacillati</taxon>
        <taxon>Actinomycetota</taxon>
        <taxon>Actinomycetes</taxon>
        <taxon>Micrococcales</taxon>
        <taxon>Microbacteriaceae</taxon>
        <taxon>Microbacterium</taxon>
    </lineage>
</organism>